<accession>Q7U785</accession>
<evidence type="ECO:0000313" key="1">
    <source>
        <dbReference type="EMBL" id="CAE07616.1"/>
    </source>
</evidence>
<protein>
    <submittedName>
        <fullName evidence="1">Uncharacterized protein</fullName>
    </submittedName>
</protein>
<dbReference type="KEGG" id="syw:SYNW1101"/>
<dbReference type="Proteomes" id="UP000001422">
    <property type="component" value="Chromosome"/>
</dbReference>
<dbReference type="AlphaFoldDB" id="Q7U785"/>
<organism evidence="1 2">
    <name type="scientific">Parasynechococcus marenigrum (strain WH8102)</name>
    <dbReference type="NCBI Taxonomy" id="84588"/>
    <lineage>
        <taxon>Bacteria</taxon>
        <taxon>Bacillati</taxon>
        <taxon>Cyanobacteriota</taxon>
        <taxon>Cyanophyceae</taxon>
        <taxon>Synechococcales</taxon>
        <taxon>Prochlorococcaceae</taxon>
        <taxon>Parasynechococcus</taxon>
        <taxon>Parasynechococcus marenigrum</taxon>
    </lineage>
</organism>
<proteinExistence type="predicted"/>
<name>Q7U785_PARMW</name>
<dbReference type="HOGENOM" id="CLU_2048582_0_0_3"/>
<sequence length="120" mass="13512">MEAIRTENPASERLMGKIPLVGLVKGWLVRAALHFSQPSSRSIAARPFCIRRRIASDLLQLWSTQNLLTSASRASDKYVAVMCGYLQRGLNFIRSKILSYKSILRDELKVSTMGENYPPV</sequence>
<dbReference type="EMBL" id="BX569692">
    <property type="protein sequence ID" value="CAE07616.1"/>
    <property type="molecule type" value="Genomic_DNA"/>
</dbReference>
<reference evidence="1 2" key="1">
    <citation type="journal article" date="2003" name="Nature">
        <title>The genome of a motile marine Synechococcus.</title>
        <authorList>
            <person name="Palenik B."/>
            <person name="Brahamsha B."/>
            <person name="Larimer F."/>
            <person name="Land M."/>
            <person name="Hauser L."/>
            <person name="Chain P."/>
            <person name="Lamerdin J."/>
            <person name="Regala W."/>
            <person name="Allen E.A."/>
            <person name="McCarren J."/>
            <person name="Paulsen I."/>
            <person name="Dufresne A."/>
            <person name="Partensky F."/>
            <person name="Webb E."/>
            <person name="Waterbury J."/>
        </authorList>
    </citation>
    <scope>NUCLEOTIDE SEQUENCE [LARGE SCALE GENOMIC DNA]</scope>
    <source>
        <strain evidence="1 2">WH8102</strain>
    </source>
</reference>
<evidence type="ECO:0000313" key="2">
    <source>
        <dbReference type="Proteomes" id="UP000001422"/>
    </source>
</evidence>
<keyword evidence="2" id="KW-1185">Reference proteome</keyword>
<gene>
    <name evidence="1" type="ordered locus">SYNW1101</name>
</gene>